<gene>
    <name evidence="2" type="ORF">ACFODO_09765</name>
    <name evidence="3" type="ORF">C9E89_012370</name>
</gene>
<evidence type="ECO:0000313" key="3">
    <source>
        <dbReference type="EMBL" id="RFC83195.1"/>
    </source>
</evidence>
<name>A0A371YNZ5_9GAMM</name>
<sequence length="601" mass="71334">MFDHQFNFSRLLNEPDHFLNAPKHLKDNKAFIEQCAQESTGDFFVYVDKKFKQDENFVFNCASLYATPQYLKAYKGYTFCHSLLGKTSFFSIPRKFRYLDHDIALAIAYSGHNLDFFSPQFAFNNTSAYFFNTYYSYNYEHLNPKQQANPYVAFATMLGTFPLDFSEQTQLFNNEIFCQLYVLFNAKNFTKIPQKFQKSPKFIKKVLAKNSDIFQFLPKKFRCKNKYIRLAFNVKLEMPAKHIDANRRMIFLEKLQEKGDFIFYAPQKFHTTKNLYKAAKLGISSISNYQGKMNNEIARKLVEISPKYFYFLDQKFQCNDLIIRTALYKCPSILSTLHPELQHYPKYLKIALQNKGALFTQIPTQFKTRTLLEIALKSDGNIYLDLEEQYKQDKNLAFIAVKQCPDMFSALPDQFQNNKEIIWAALKGNPNIYKNLALKYQKNLEICEYIYTQLPRIIEFMPKKYLTNQAKIFQAIQKDPDIWQYLPKKIQQDHEIKNYCLNHSAKSVVEQLTIDSSYANLEWVLYKMQHLEIYPDLPLFLREDARISLLAIQQDFDNIYHLPVALMKNESFMEKIYQLFRKKCKQEWRYFKLSCDFLIQQ</sequence>
<dbReference type="AlphaFoldDB" id="A0A371YNZ5"/>
<dbReference type="EMBL" id="PYIX02000020">
    <property type="protein sequence ID" value="RFC83195.1"/>
    <property type="molecule type" value="Genomic_DNA"/>
</dbReference>
<dbReference type="Proteomes" id="UP000240957">
    <property type="component" value="Unassembled WGS sequence"/>
</dbReference>
<dbReference type="RefSeq" id="WP_107008650.1">
    <property type="nucleotide sequence ID" value="NZ_JBHRSF010000031.1"/>
</dbReference>
<feature type="domain" description="DUF4116" evidence="1">
    <location>
        <begin position="393"/>
        <end position="436"/>
    </location>
</feature>
<dbReference type="Proteomes" id="UP001595455">
    <property type="component" value="Unassembled WGS sequence"/>
</dbReference>
<evidence type="ECO:0000313" key="2">
    <source>
        <dbReference type="EMBL" id="MFC2995550.1"/>
    </source>
</evidence>
<dbReference type="EMBL" id="JBHRSF010000031">
    <property type="protein sequence ID" value="MFC2995550.1"/>
    <property type="molecule type" value="Genomic_DNA"/>
</dbReference>
<comment type="caution">
    <text evidence="3">The sequence shown here is derived from an EMBL/GenBank/DDBJ whole genome shotgun (WGS) entry which is preliminary data.</text>
</comment>
<reference evidence="2" key="4">
    <citation type="submission" date="2024-09" db="EMBL/GenBank/DDBJ databases">
        <authorList>
            <person name="Sun Q."/>
            <person name="Mori K."/>
        </authorList>
    </citation>
    <scope>NUCLEOTIDE SEQUENCE</scope>
    <source>
        <strain evidence="2">KCTC 62575</strain>
    </source>
</reference>
<keyword evidence="5" id="KW-1185">Reference proteome</keyword>
<evidence type="ECO:0000313" key="5">
    <source>
        <dbReference type="Proteomes" id="UP001595455"/>
    </source>
</evidence>
<reference evidence="3 4" key="2">
    <citation type="submission" date="2018-08" db="EMBL/GenBank/DDBJ databases">
        <title>The draft genome of Acinetobacter sichuanensis strain WCHAc060041.</title>
        <authorList>
            <person name="Qin J."/>
            <person name="Feng Y."/>
            <person name="Zong Z."/>
        </authorList>
    </citation>
    <scope>NUCLEOTIDE SEQUENCE [LARGE SCALE GENOMIC DNA]</scope>
    <source>
        <strain evidence="3 4">WCHAc060041</strain>
    </source>
</reference>
<organism evidence="3 4">
    <name type="scientific">Acinetobacter sichuanensis</name>
    <dbReference type="NCBI Taxonomy" id="2136183"/>
    <lineage>
        <taxon>Bacteria</taxon>
        <taxon>Pseudomonadati</taxon>
        <taxon>Pseudomonadota</taxon>
        <taxon>Gammaproteobacteria</taxon>
        <taxon>Moraxellales</taxon>
        <taxon>Moraxellaceae</taxon>
        <taxon>Acinetobacter</taxon>
    </lineage>
</organism>
<accession>A0A371YNZ5</accession>
<dbReference type="InterPro" id="IPR025197">
    <property type="entry name" value="DUF4116"/>
</dbReference>
<proteinExistence type="predicted"/>
<evidence type="ECO:0000313" key="4">
    <source>
        <dbReference type="Proteomes" id="UP000240957"/>
    </source>
</evidence>
<reference evidence="2" key="1">
    <citation type="journal article" date="2014" name="Int. J. Syst. Evol. Microbiol.">
        <title>Complete genome of a new Firmicutes species belonging to the dominant human colonic microbiota ('Ruminococcus bicirculans') reveals two chromosomes and a selective capacity to utilize plant glucans.</title>
        <authorList>
            <consortium name="NISC Comparative Sequencing Program"/>
            <person name="Wegmann U."/>
            <person name="Louis P."/>
            <person name="Goesmann A."/>
            <person name="Henrissat B."/>
            <person name="Duncan S.H."/>
            <person name="Flint H.J."/>
        </authorList>
    </citation>
    <scope>NUCLEOTIDE SEQUENCE</scope>
    <source>
        <strain evidence="2">KCTC 62575</strain>
    </source>
</reference>
<reference evidence="5" key="3">
    <citation type="journal article" date="2019" name="Int. J. Syst. Evol. Microbiol.">
        <title>The Global Catalogue of Microorganisms (GCM) 10K type strain sequencing project: providing services to taxonomists for standard genome sequencing and annotation.</title>
        <authorList>
            <consortium name="The Broad Institute Genomics Platform"/>
            <consortium name="The Broad Institute Genome Sequencing Center for Infectious Disease"/>
            <person name="Wu L."/>
            <person name="Ma J."/>
        </authorList>
    </citation>
    <scope>NUCLEOTIDE SEQUENCE [LARGE SCALE GENOMIC DNA]</scope>
    <source>
        <strain evidence="5">KCTC 62575</strain>
    </source>
</reference>
<protein>
    <submittedName>
        <fullName evidence="2">DUF4116 domain-containing protein</fullName>
    </submittedName>
</protein>
<evidence type="ECO:0000259" key="1">
    <source>
        <dbReference type="Pfam" id="PF13475"/>
    </source>
</evidence>
<dbReference type="Pfam" id="PF13475">
    <property type="entry name" value="DUF4116"/>
    <property type="match status" value="1"/>
</dbReference>